<feature type="domain" description="Hemerythrin-like" evidence="4">
    <location>
        <begin position="16"/>
        <end position="130"/>
    </location>
</feature>
<dbReference type="Proteomes" id="UP000030624">
    <property type="component" value="Chromosome"/>
</dbReference>
<dbReference type="InterPro" id="IPR012312">
    <property type="entry name" value="Hemerythrin-like"/>
</dbReference>
<evidence type="ECO:0000256" key="1">
    <source>
        <dbReference type="ARBA" id="ARBA00010587"/>
    </source>
</evidence>
<evidence type="ECO:0000256" key="3">
    <source>
        <dbReference type="ARBA" id="ARBA00023004"/>
    </source>
</evidence>
<dbReference type="PANTHER" id="PTHR37164:SF1">
    <property type="entry name" value="BACTERIOHEMERYTHRIN"/>
    <property type="match status" value="1"/>
</dbReference>
<organism evidence="5 6">
    <name type="scientific">Geoglobus acetivorans</name>
    <dbReference type="NCBI Taxonomy" id="565033"/>
    <lineage>
        <taxon>Archaea</taxon>
        <taxon>Methanobacteriati</taxon>
        <taxon>Methanobacteriota</taxon>
        <taxon>Archaeoglobi</taxon>
        <taxon>Archaeoglobales</taxon>
        <taxon>Archaeoglobaceae</taxon>
        <taxon>Geoglobus</taxon>
    </lineage>
</organism>
<dbReference type="HOGENOM" id="CLU_086902_3_1_2"/>
<accession>A0A0A7GCI8</accession>
<dbReference type="SUPFAM" id="SSF47188">
    <property type="entry name" value="Hemerythrin-like"/>
    <property type="match status" value="1"/>
</dbReference>
<evidence type="ECO:0000313" key="5">
    <source>
        <dbReference type="EMBL" id="AIY89724.1"/>
    </source>
</evidence>
<dbReference type="AlphaFoldDB" id="A0A0A7GCI8"/>
<name>A0A0A7GCI8_GEOAI</name>
<keyword evidence="3" id="KW-0408">Iron</keyword>
<reference evidence="5 6" key="1">
    <citation type="journal article" date="2015" name="Appl. Environ. Microbiol.">
        <title>The Geoglobus acetivorans genome: Fe(III) reduction, acetate utilization, autotrophic growth, and degradation of aromatic compounds in a hyperthermophilic archaeon.</title>
        <authorList>
            <person name="Mardanov A.V."/>
            <person name="Slododkina G.B."/>
            <person name="Slobodkin A.I."/>
            <person name="Beletsky A.V."/>
            <person name="Gavrilov S.N."/>
            <person name="Kublanov I.V."/>
            <person name="Bonch-Osmolovskaya E.A."/>
            <person name="Skryabin K.G."/>
            <person name="Ravin N.V."/>
        </authorList>
    </citation>
    <scope>NUCLEOTIDE SEQUENCE [LARGE SCALE GENOMIC DNA]</scope>
    <source>
        <strain evidence="5 6">SBH6</strain>
    </source>
</reference>
<dbReference type="EMBL" id="CP009552">
    <property type="protein sequence ID" value="AIY89724.1"/>
    <property type="molecule type" value="Genomic_DNA"/>
</dbReference>
<dbReference type="InterPro" id="IPR016131">
    <property type="entry name" value="Haemerythrin_Fe_BS"/>
</dbReference>
<sequence length="137" mass="16120">MSMALISWNESFSVNIKEIDEQHKKLVSMINRLHDAMLEGKGKEIMGELLNDMVEYTITHFSTEEKLMEQYNYPGYIKHKAEHEQFVSKVGEFKKKYEDGQLTLTMEVLSFLKSWLTNHILNSDKKYGPFFNNKGIY</sequence>
<comment type="similarity">
    <text evidence="1">Belongs to the hemerythrin family.</text>
</comment>
<dbReference type="KEGG" id="gac:GACE_0672"/>
<dbReference type="NCBIfam" id="TIGR02481">
    <property type="entry name" value="hemeryth_dom"/>
    <property type="match status" value="1"/>
</dbReference>
<keyword evidence="2" id="KW-0479">Metal-binding</keyword>
<dbReference type="PANTHER" id="PTHR37164">
    <property type="entry name" value="BACTERIOHEMERYTHRIN"/>
    <property type="match status" value="1"/>
</dbReference>
<dbReference type="Pfam" id="PF01814">
    <property type="entry name" value="Hemerythrin"/>
    <property type="match status" value="1"/>
</dbReference>
<dbReference type="InterPro" id="IPR050669">
    <property type="entry name" value="Hemerythrin"/>
</dbReference>
<dbReference type="GO" id="GO:0046872">
    <property type="term" value="F:metal ion binding"/>
    <property type="evidence" value="ECO:0007669"/>
    <property type="project" value="UniProtKB-KW"/>
</dbReference>
<evidence type="ECO:0000256" key="2">
    <source>
        <dbReference type="ARBA" id="ARBA00022723"/>
    </source>
</evidence>
<evidence type="ECO:0000259" key="4">
    <source>
        <dbReference type="Pfam" id="PF01814"/>
    </source>
</evidence>
<proteinExistence type="inferred from homology"/>
<dbReference type="eggNOG" id="arCOG06577">
    <property type="taxonomic scope" value="Archaea"/>
</dbReference>
<dbReference type="PROSITE" id="PS00550">
    <property type="entry name" value="HEMERYTHRINS"/>
    <property type="match status" value="1"/>
</dbReference>
<dbReference type="NCBIfam" id="NF033749">
    <property type="entry name" value="bact_hemeryth"/>
    <property type="match status" value="1"/>
</dbReference>
<dbReference type="InterPro" id="IPR012827">
    <property type="entry name" value="Hemerythrin_metal-bd"/>
</dbReference>
<evidence type="ECO:0000313" key="6">
    <source>
        <dbReference type="Proteomes" id="UP000030624"/>
    </source>
</evidence>
<dbReference type="STRING" id="565033.GACE_0672"/>
<dbReference type="Gene3D" id="1.20.120.50">
    <property type="entry name" value="Hemerythrin-like"/>
    <property type="match status" value="1"/>
</dbReference>
<dbReference type="NCBIfam" id="NF002007">
    <property type="entry name" value="PRK00808.1"/>
    <property type="match status" value="1"/>
</dbReference>
<protein>
    <submittedName>
        <fullName evidence="5">Methyl-accepting chemotaxis protein</fullName>
    </submittedName>
</protein>
<dbReference type="CDD" id="cd12107">
    <property type="entry name" value="Hemerythrin"/>
    <property type="match status" value="1"/>
</dbReference>
<dbReference type="InterPro" id="IPR035938">
    <property type="entry name" value="Hemerythrin-like_sf"/>
</dbReference>
<gene>
    <name evidence="5" type="ORF">GACE_0672</name>
</gene>